<proteinExistence type="predicted"/>
<evidence type="ECO:0000313" key="4">
    <source>
        <dbReference type="EMBL" id="MBY5958755.1"/>
    </source>
</evidence>
<evidence type="ECO:0000259" key="3">
    <source>
        <dbReference type="Pfam" id="PF14274"/>
    </source>
</evidence>
<dbReference type="Pfam" id="PF14274">
    <property type="entry name" value="BT_3044-like_C"/>
    <property type="match status" value="1"/>
</dbReference>
<comment type="caution">
    <text evidence="4">The sequence shown here is derived from an EMBL/GenBank/DDBJ whole genome shotgun (WGS) entry which is preliminary data.</text>
</comment>
<feature type="signal peptide" evidence="1">
    <location>
        <begin position="1"/>
        <end position="17"/>
    </location>
</feature>
<dbReference type="Proteomes" id="UP000753961">
    <property type="component" value="Unassembled WGS sequence"/>
</dbReference>
<keyword evidence="1" id="KW-0732">Signal</keyword>
<feature type="domain" description="BT-3044-like C-terminal" evidence="3">
    <location>
        <begin position="167"/>
        <end position="283"/>
    </location>
</feature>
<reference evidence="4" key="1">
    <citation type="submission" date="2021-06" db="EMBL/GenBank/DDBJ databases">
        <title>44 bacteria genomes isolated from Dapeng, Shenzhen.</title>
        <authorList>
            <person name="Zheng W."/>
            <person name="Yu S."/>
            <person name="Huang Y."/>
        </authorList>
    </citation>
    <scope>NUCLEOTIDE SEQUENCE</scope>
    <source>
        <strain evidence="4">DP5N28-2</strain>
    </source>
</reference>
<gene>
    <name evidence="4" type="ORF">KUV50_11455</name>
</gene>
<dbReference type="Pfam" id="PF08522">
    <property type="entry name" value="BT_3987-like_N"/>
    <property type="match status" value="1"/>
</dbReference>
<feature type="chain" id="PRO_5037397333" evidence="1">
    <location>
        <begin position="18"/>
        <end position="291"/>
    </location>
</feature>
<evidence type="ECO:0000259" key="2">
    <source>
        <dbReference type="Pfam" id="PF08522"/>
    </source>
</evidence>
<dbReference type="InterPro" id="IPR013728">
    <property type="entry name" value="BT_3987-like_N"/>
</dbReference>
<dbReference type="Gene3D" id="2.60.40.1740">
    <property type="entry name" value="hypothetical protein (bacova_03559)"/>
    <property type="match status" value="1"/>
</dbReference>
<dbReference type="PROSITE" id="PS51257">
    <property type="entry name" value="PROKAR_LIPOPROTEIN"/>
    <property type="match status" value="1"/>
</dbReference>
<evidence type="ECO:0000256" key="1">
    <source>
        <dbReference type="SAM" id="SignalP"/>
    </source>
</evidence>
<sequence length="291" mass="33583">MIYKIIPQLLLFTAVLASILSLSSCDEEFDQVEAYKKNIYLVHSENLIHHFIHPFQDKPSEGFITVYCSGSLLPDRDIQIDMEFDPDIIDEYNFIEFEHDSSRYVHMLNQENFEVPSFTVEIKKGTLYSNMPILLNAHGLSPDTTYVIPLRIKQVNEYEVNEELSSILYAVQLKNEYSGQYRMSGTLIDTASGVEQQVFKDKNIVPIDEFTSRMYVAAENENPANIPTYTLKFSVNPDNSVTIHEGNNIGDLGDSRYQPEKKTFTLNYSFMIDGHRYDMHETLINRDQSSR</sequence>
<feature type="domain" description="BT-3987-like N-terminal" evidence="2">
    <location>
        <begin position="35"/>
        <end position="158"/>
    </location>
</feature>
<dbReference type="EMBL" id="JAHVHU010000010">
    <property type="protein sequence ID" value="MBY5958755.1"/>
    <property type="molecule type" value="Genomic_DNA"/>
</dbReference>
<keyword evidence="5" id="KW-1185">Reference proteome</keyword>
<name>A0A953L9E1_9BACT</name>
<dbReference type="RefSeq" id="WP_222580294.1">
    <property type="nucleotide sequence ID" value="NZ_JAHVHU010000010.1"/>
</dbReference>
<evidence type="ECO:0000313" key="5">
    <source>
        <dbReference type="Proteomes" id="UP000753961"/>
    </source>
</evidence>
<accession>A0A953L9E1</accession>
<organism evidence="4 5">
    <name type="scientific">Membranihabitans marinus</name>
    <dbReference type="NCBI Taxonomy" id="1227546"/>
    <lineage>
        <taxon>Bacteria</taxon>
        <taxon>Pseudomonadati</taxon>
        <taxon>Bacteroidota</taxon>
        <taxon>Saprospiria</taxon>
        <taxon>Saprospirales</taxon>
        <taxon>Saprospiraceae</taxon>
        <taxon>Membranihabitans</taxon>
    </lineage>
</organism>
<dbReference type="AlphaFoldDB" id="A0A953L9E1"/>
<dbReference type="InterPro" id="IPR025371">
    <property type="entry name" value="BT_3044-like_C"/>
</dbReference>
<protein>
    <submittedName>
        <fullName evidence="4">DUF4361 domain-containing protein</fullName>
    </submittedName>
</protein>